<feature type="compositionally biased region" description="Polar residues" evidence="1">
    <location>
        <begin position="145"/>
        <end position="156"/>
    </location>
</feature>
<evidence type="ECO:0008006" key="4">
    <source>
        <dbReference type="Google" id="ProtNLM"/>
    </source>
</evidence>
<dbReference type="OrthoDB" id="5235384at2759"/>
<reference evidence="3" key="1">
    <citation type="submission" date="2014-12" db="EMBL/GenBank/DDBJ databases">
        <title>Genome Sequence of Valsa Canker Pathogens Uncovers a Specific Adaption of Colonization on Woody Bark.</title>
        <authorList>
            <person name="Yin Z."/>
            <person name="Liu H."/>
            <person name="Gao X."/>
            <person name="Li Z."/>
            <person name="Song N."/>
            <person name="Ke X."/>
            <person name="Dai Q."/>
            <person name="Wu Y."/>
            <person name="Sun Y."/>
            <person name="Xu J.-R."/>
            <person name="Kang Z.K."/>
            <person name="Wang L."/>
            <person name="Huang L."/>
        </authorList>
    </citation>
    <scope>NUCLEOTIDE SEQUENCE [LARGE SCALE GENOMIC DNA]</scope>
    <source>
        <strain evidence="3">SXYL134</strain>
    </source>
</reference>
<organism evidence="2 3">
    <name type="scientific">Cytospora mali</name>
    <name type="common">Apple Valsa canker fungus</name>
    <name type="synonym">Valsa mali</name>
    <dbReference type="NCBI Taxonomy" id="578113"/>
    <lineage>
        <taxon>Eukaryota</taxon>
        <taxon>Fungi</taxon>
        <taxon>Dikarya</taxon>
        <taxon>Ascomycota</taxon>
        <taxon>Pezizomycotina</taxon>
        <taxon>Sordariomycetes</taxon>
        <taxon>Sordariomycetidae</taxon>
        <taxon>Diaporthales</taxon>
        <taxon>Cytosporaceae</taxon>
        <taxon>Cytospora</taxon>
    </lineage>
</organism>
<proteinExistence type="predicted"/>
<dbReference type="AlphaFoldDB" id="A0A194UVD1"/>
<dbReference type="Proteomes" id="UP000078576">
    <property type="component" value="Unassembled WGS sequence"/>
</dbReference>
<evidence type="ECO:0000313" key="2">
    <source>
        <dbReference type="EMBL" id="KUI55623.1"/>
    </source>
</evidence>
<dbReference type="EMBL" id="KN714682">
    <property type="protein sequence ID" value="KUI55623.1"/>
    <property type="molecule type" value="Genomic_DNA"/>
</dbReference>
<evidence type="ECO:0000256" key="1">
    <source>
        <dbReference type="SAM" id="MobiDB-lite"/>
    </source>
</evidence>
<keyword evidence="3" id="KW-1185">Reference proteome</keyword>
<gene>
    <name evidence="2" type="ORF">VP1G_03078</name>
</gene>
<feature type="region of interest" description="Disordered" evidence="1">
    <location>
        <begin position="213"/>
        <end position="245"/>
    </location>
</feature>
<dbReference type="Gene3D" id="1.10.10.60">
    <property type="entry name" value="Homeodomain-like"/>
    <property type="match status" value="1"/>
</dbReference>
<name>A0A194UVD1_CYTMA</name>
<accession>A0A194UVD1</accession>
<protein>
    <recommendedName>
        <fullName evidence="4">Myb-like domain-containing protein</fullName>
    </recommendedName>
</protein>
<evidence type="ECO:0000313" key="3">
    <source>
        <dbReference type="Proteomes" id="UP000078576"/>
    </source>
</evidence>
<sequence length="245" mass="27281">MDSQRLSTFAIKAIEHTLRYHLGPDVELSTDDDTIVRASIEAIFPLRKRAQDIHVAHLEIACDAAVAFAQAFNKTQPRSQHINLRWFYICVQSLLSIDLKPELLQNGTVERICLGTEQLDDTSDSISEVNSASLALSGTDEDVSPQDTSVEPSATAENGAPVPMKDPKSKWDDEELQEMIRLKDSGLTHKRVAERLGRTQSAVENKYGRLMSHRAVVSPILKRGNDHEGDSEQPGNSSKRRRPQV</sequence>
<feature type="region of interest" description="Disordered" evidence="1">
    <location>
        <begin position="135"/>
        <end position="171"/>
    </location>
</feature>